<organism evidence="1 2">
    <name type="scientific">Pseudomonas putida (strain ATCC 47054 / DSM 6125 / CFBP 8728 / NCIMB 11950 / KT2440)</name>
    <dbReference type="NCBI Taxonomy" id="160488"/>
    <lineage>
        <taxon>Bacteria</taxon>
        <taxon>Pseudomonadati</taxon>
        <taxon>Pseudomonadota</taxon>
        <taxon>Gammaproteobacteria</taxon>
        <taxon>Pseudomonadales</taxon>
        <taxon>Pseudomonadaceae</taxon>
        <taxon>Pseudomonas</taxon>
    </lineage>
</organism>
<dbReference type="Proteomes" id="UP000000556">
    <property type="component" value="Chromosome"/>
</dbReference>
<dbReference type="EMBL" id="AE015451">
    <property type="protein sequence ID" value="AMM03061.1"/>
    <property type="molecule type" value="Genomic_DNA"/>
</dbReference>
<dbReference type="AlphaFoldDB" id="A0A140FWS8"/>
<sequence>MAASVARTNLAPECTLAFVCGLASRLGCTAAPAISASRHKSWGALRTPIATQGRSHKDRVQFSSCCTFFAQLAPLLRTEIVHVSRAGDWPIPSKSHNALFFGALSELARFLQRPVRAMH</sequence>
<reference evidence="1 2" key="2">
    <citation type="journal article" date="2016" name="Environ. Microbiol.">
        <title>The revisited genome of Pseudomonas putida KT2440 enlightens its value as a robust metabolic chassis.</title>
        <authorList>
            <person name="Belda E."/>
            <person name="van Heck R.G."/>
            <person name="Lopez-Sanchez M.J."/>
            <person name="Cruveiller S."/>
            <person name="Barbe V."/>
            <person name="Fraser C."/>
            <person name="Klenk H.P."/>
            <person name="Petersen J."/>
            <person name="Morgat A."/>
            <person name="Nikel P.I."/>
            <person name="Vallenet D."/>
            <person name="Rouy Z."/>
            <person name="Sekowska A."/>
            <person name="Martins Dos Santos V.A."/>
            <person name="de Lorenzo V."/>
            <person name="Danchin A."/>
            <person name="Medigue C."/>
        </authorList>
    </citation>
    <scope>NUCLEOTIDE SEQUENCE [LARGE SCALE GENOMIC DNA]</scope>
    <source>
        <strain evidence="2">ATCC 47054 / DSM 6125 / CFBP 8728 / NCIMB 11950 / KT2440</strain>
    </source>
</reference>
<protein>
    <submittedName>
        <fullName evidence="1">Uncharacterized protein</fullName>
    </submittedName>
</protein>
<keyword evidence="2" id="KW-1185">Reference proteome</keyword>
<dbReference type="KEGG" id="ppu:PP_5723"/>
<gene>
    <name evidence="1" type="ordered locus">PP_5723</name>
</gene>
<dbReference type="BioCyc" id="PPUT160488:G1G01-5586-MONOMER"/>
<reference evidence="1 2" key="1">
    <citation type="journal article" date="2002" name="Environ. Microbiol.">
        <title>Complete genome sequence and comparative analysis of the metabolically versatile Pseudomonas putida KT2440.</title>
        <authorList>
            <person name="Nelson K.E."/>
            <person name="Weinel C."/>
            <person name="Paulsen I.T."/>
            <person name="Dodson R.J."/>
            <person name="Hilbert H."/>
            <person name="Martins dos Santos V.A."/>
            <person name="Fouts D.E."/>
            <person name="Gill S.R."/>
            <person name="Pop M."/>
            <person name="Holmes M."/>
            <person name="Brinkac L."/>
            <person name="Beanan M."/>
            <person name="DeBoy R.T."/>
            <person name="Daugherty S."/>
            <person name="Kolonay J."/>
            <person name="Madupu R."/>
            <person name="Nelson W."/>
            <person name="White O."/>
            <person name="Peterson J."/>
            <person name="Khouri H."/>
            <person name="Hance I."/>
            <person name="Chris Lee P."/>
            <person name="Holtzapple E."/>
            <person name="Scanlan D."/>
            <person name="Tran K."/>
            <person name="Moazzez A."/>
            <person name="Utterback T."/>
            <person name="Rizzo M."/>
            <person name="Lee K."/>
            <person name="Kosack D."/>
            <person name="Moestl D."/>
            <person name="Wedler H."/>
            <person name="Lauber J."/>
            <person name="Stjepandic D."/>
            <person name="Hoheisel J."/>
            <person name="Straetz M."/>
            <person name="Heim S."/>
            <person name="Kiewitz C."/>
            <person name="Eisen J.A."/>
            <person name="Timmis K.N."/>
            <person name="Dusterhoft A."/>
            <person name="Tummler B."/>
            <person name="Fraser C.M."/>
        </authorList>
    </citation>
    <scope>NUCLEOTIDE SEQUENCE [LARGE SCALE GENOMIC DNA]</scope>
    <source>
        <strain evidence="2">ATCC 47054 / DSM 6125 / CFBP 8728 / NCIMB 11950 / KT2440</strain>
    </source>
</reference>
<accession>A0A140FWS8</accession>
<name>A0A140FWS8_PSEPK</name>
<evidence type="ECO:0000313" key="2">
    <source>
        <dbReference type="Proteomes" id="UP000000556"/>
    </source>
</evidence>
<proteinExistence type="predicted"/>
<evidence type="ECO:0000313" key="1">
    <source>
        <dbReference type="EMBL" id="AMM03061.1"/>
    </source>
</evidence>
<dbReference type="STRING" id="160488.PP_5723"/>